<name>A0ABT0TTV8_9HELI</name>
<dbReference type="PANTHER" id="PTHR35149:SF2">
    <property type="entry name" value="DUF262 DOMAIN-CONTAINING PROTEIN"/>
    <property type="match status" value="1"/>
</dbReference>
<evidence type="ECO:0000313" key="2">
    <source>
        <dbReference type="EMBL" id="MCL9819364.1"/>
    </source>
</evidence>
<dbReference type="RefSeq" id="WP_250604044.1">
    <property type="nucleotide sequence ID" value="NZ_JAMOKX010000003.1"/>
</dbReference>
<keyword evidence="2" id="KW-0540">Nuclease</keyword>
<organism evidence="2 3">
    <name type="scientific">Helicobacter colisuis</name>
    <dbReference type="NCBI Taxonomy" id="2949739"/>
    <lineage>
        <taxon>Bacteria</taxon>
        <taxon>Pseudomonadati</taxon>
        <taxon>Campylobacterota</taxon>
        <taxon>Epsilonproteobacteria</taxon>
        <taxon>Campylobacterales</taxon>
        <taxon>Helicobacteraceae</taxon>
        <taxon>Helicobacter</taxon>
    </lineage>
</organism>
<evidence type="ECO:0000259" key="1">
    <source>
        <dbReference type="Pfam" id="PF07510"/>
    </source>
</evidence>
<protein>
    <submittedName>
        <fullName evidence="2">HNH endonuclease family protein</fullName>
    </submittedName>
</protein>
<accession>A0ABT0TTV8</accession>
<gene>
    <name evidence="2" type="ORF">NCR95_04145</name>
</gene>
<dbReference type="Pfam" id="PF07510">
    <property type="entry name" value="GmrSD_C"/>
    <property type="match status" value="1"/>
</dbReference>
<dbReference type="InterPro" id="IPR011089">
    <property type="entry name" value="GmrSD_C"/>
</dbReference>
<dbReference type="Proteomes" id="UP001057522">
    <property type="component" value="Unassembled WGS sequence"/>
</dbReference>
<reference evidence="2" key="1">
    <citation type="submission" date="2022-06" db="EMBL/GenBank/DDBJ databases">
        <title>Helicobacter colisuis sp. nov.</title>
        <authorList>
            <person name="Papic B."/>
            <person name="Gruntar I."/>
        </authorList>
    </citation>
    <scope>NUCLEOTIDE SEQUENCE</scope>
    <source>
        <strain evidence="2">11154-15</strain>
    </source>
</reference>
<keyword evidence="2" id="KW-0378">Hydrolase</keyword>
<dbReference type="EMBL" id="JAMOKX010000003">
    <property type="protein sequence ID" value="MCL9819364.1"/>
    <property type="molecule type" value="Genomic_DNA"/>
</dbReference>
<feature type="domain" description="GmrSD restriction endonucleases C-terminal" evidence="1">
    <location>
        <begin position="282"/>
        <end position="390"/>
    </location>
</feature>
<evidence type="ECO:0000313" key="3">
    <source>
        <dbReference type="Proteomes" id="UP001057522"/>
    </source>
</evidence>
<keyword evidence="3" id="KW-1185">Reference proteome</keyword>
<dbReference type="GO" id="GO:0004519">
    <property type="term" value="F:endonuclease activity"/>
    <property type="evidence" value="ECO:0007669"/>
    <property type="project" value="UniProtKB-KW"/>
</dbReference>
<dbReference type="PANTHER" id="PTHR35149">
    <property type="entry name" value="SLL5132 PROTEIN"/>
    <property type="match status" value="1"/>
</dbReference>
<sequence length="405" mass="48214">MFKEIWAKIDNFSDEQAKNYLTVLDNMILMRLEEKNAGRAIRMFQTVNDRGVPLSLFDKLKSLLMLYSNKFCNEELDDKINNIFGEIFKITIKIQEHRVVSSLADTQFSSEIENRIFRYHLFSNNKFCSFTYYRDGADELYKKLKNELKKMEKSSIKSWIDFYIDDLLKFFKSFYEILEFSLKNPNMFKLLFILKINPYFYAPLVRLKMNDLLDDECLELFGKAEIIFYNFGSTMDAMAYHLQEYVDSKENFKNKIIENSKRIDIEYQLNNIEKENFDWKKCFHYLFLSYKENGMCVDSLLKMLGDSKTYSAAVDIEHIISQNTEKTLDYNKYGFADQEDFEAYKNTFGNLIPLESELNKAIQDKSLAYKQDEYKKSAIFYNQRFANSPDFLNFSKVQFTRDYTG</sequence>
<proteinExistence type="predicted"/>
<comment type="caution">
    <text evidence="2">The sequence shown here is derived from an EMBL/GenBank/DDBJ whole genome shotgun (WGS) entry which is preliminary data.</text>
</comment>
<keyword evidence="2" id="KW-0255">Endonuclease</keyword>